<dbReference type="Pfam" id="PF09084">
    <property type="entry name" value="NMT1"/>
    <property type="match status" value="1"/>
</dbReference>
<sequence>MRTTSRRAFLGLTALGATALVTACGRGEAAGGAETKKLRYQGWVGQVTLPELAKDLGYLGDLELEWVGNTTSGPQDIQSAATGQVDFGGAFNGAVVKLVASKAPIVSVISYYGSDKDSYTGYFVLDSSPIRTPADLVASGAKVGMNTLGAHAEAILDTYLELAGIAGDEAKKVERLALPPVNTEQSLRQRQIQVAALSGILRDKALAAGGLRPLFTDFELLGPFSAGTYVMTKRFVQENPNTTTTFVTGVAKALDWSRDTPREQVIARMRDIVAKRGRSEDSGPLAFWKSFGVAERGGVIRDQEFALWLDWLGKRGDVEAGSLKPSDLYTNQYNKSGQAGG</sequence>
<evidence type="ECO:0000259" key="2">
    <source>
        <dbReference type="Pfam" id="PF09084"/>
    </source>
</evidence>
<dbReference type="Proteomes" id="UP000239203">
    <property type="component" value="Unassembled WGS sequence"/>
</dbReference>
<dbReference type="PROSITE" id="PS51257">
    <property type="entry name" value="PROKAR_LIPOPROTEIN"/>
    <property type="match status" value="1"/>
</dbReference>
<dbReference type="InterPro" id="IPR006311">
    <property type="entry name" value="TAT_signal"/>
</dbReference>
<gene>
    <name evidence="3" type="ORF">CLV40_11676</name>
</gene>
<comment type="caution">
    <text evidence="3">The sequence shown here is derived from an EMBL/GenBank/DDBJ whole genome shotgun (WGS) entry which is preliminary data.</text>
</comment>
<dbReference type="InterPro" id="IPR015168">
    <property type="entry name" value="SsuA/THI5"/>
</dbReference>
<feature type="chain" id="PRO_5039378446" evidence="1">
    <location>
        <begin position="24"/>
        <end position="341"/>
    </location>
</feature>
<dbReference type="PANTHER" id="PTHR30024:SF2">
    <property type="entry name" value="ABC TRANSPORTER SUBSTRATE-BINDING PROTEIN"/>
    <property type="match status" value="1"/>
</dbReference>
<organism evidence="3 4">
    <name type="scientific">Actinokineospora auranticolor</name>
    <dbReference type="NCBI Taxonomy" id="155976"/>
    <lineage>
        <taxon>Bacteria</taxon>
        <taxon>Bacillati</taxon>
        <taxon>Actinomycetota</taxon>
        <taxon>Actinomycetes</taxon>
        <taxon>Pseudonocardiales</taxon>
        <taxon>Pseudonocardiaceae</taxon>
        <taxon>Actinokineospora</taxon>
    </lineage>
</organism>
<keyword evidence="4" id="KW-1185">Reference proteome</keyword>
<reference evidence="3 4" key="1">
    <citation type="submission" date="2018-02" db="EMBL/GenBank/DDBJ databases">
        <title>Genomic Encyclopedia of Archaeal and Bacterial Type Strains, Phase II (KMG-II): from individual species to whole genera.</title>
        <authorList>
            <person name="Goeker M."/>
        </authorList>
    </citation>
    <scope>NUCLEOTIDE SEQUENCE [LARGE SCALE GENOMIC DNA]</scope>
    <source>
        <strain evidence="3 4">YU 961-1</strain>
    </source>
</reference>
<feature type="signal peptide" evidence="1">
    <location>
        <begin position="1"/>
        <end position="23"/>
    </location>
</feature>
<accession>A0A2S6GIL9</accession>
<evidence type="ECO:0000313" key="3">
    <source>
        <dbReference type="EMBL" id="PPK65033.1"/>
    </source>
</evidence>
<feature type="domain" description="SsuA/THI5-like" evidence="2">
    <location>
        <begin position="53"/>
        <end position="263"/>
    </location>
</feature>
<dbReference type="RefSeq" id="WP_104481466.1">
    <property type="nucleotide sequence ID" value="NZ_CP154825.1"/>
</dbReference>
<dbReference type="Gene3D" id="3.40.190.10">
    <property type="entry name" value="Periplasmic binding protein-like II"/>
    <property type="match status" value="2"/>
</dbReference>
<dbReference type="SUPFAM" id="SSF53850">
    <property type="entry name" value="Periplasmic binding protein-like II"/>
    <property type="match status" value="1"/>
</dbReference>
<dbReference type="EMBL" id="PTIX01000016">
    <property type="protein sequence ID" value="PPK65033.1"/>
    <property type="molecule type" value="Genomic_DNA"/>
</dbReference>
<dbReference type="PROSITE" id="PS51318">
    <property type="entry name" value="TAT"/>
    <property type="match status" value="1"/>
</dbReference>
<dbReference type="OrthoDB" id="8877897at2"/>
<dbReference type="AlphaFoldDB" id="A0A2S6GIL9"/>
<protein>
    <submittedName>
        <fullName evidence="3">ABC-type nitrate/sulfonate/bicarbonate transport system substrate-binding protein</fullName>
    </submittedName>
</protein>
<name>A0A2S6GIL9_9PSEU</name>
<evidence type="ECO:0000313" key="4">
    <source>
        <dbReference type="Proteomes" id="UP000239203"/>
    </source>
</evidence>
<evidence type="ECO:0000256" key="1">
    <source>
        <dbReference type="SAM" id="SignalP"/>
    </source>
</evidence>
<keyword evidence="1" id="KW-0732">Signal</keyword>
<dbReference type="PANTHER" id="PTHR30024">
    <property type="entry name" value="ALIPHATIC SULFONATES-BINDING PROTEIN-RELATED"/>
    <property type="match status" value="1"/>
</dbReference>
<proteinExistence type="predicted"/>